<dbReference type="Proteomes" id="UP000700596">
    <property type="component" value="Unassembled WGS sequence"/>
</dbReference>
<feature type="transmembrane region" description="Helical" evidence="1">
    <location>
        <begin position="12"/>
        <end position="33"/>
    </location>
</feature>
<keyword evidence="1" id="KW-1133">Transmembrane helix</keyword>
<comment type="caution">
    <text evidence="2">The sequence shown here is derived from an EMBL/GenBank/DDBJ whole genome shotgun (WGS) entry which is preliminary data.</text>
</comment>
<organism evidence="2 3">
    <name type="scientific">Dendryphion nanum</name>
    <dbReference type="NCBI Taxonomy" id="256645"/>
    <lineage>
        <taxon>Eukaryota</taxon>
        <taxon>Fungi</taxon>
        <taxon>Dikarya</taxon>
        <taxon>Ascomycota</taxon>
        <taxon>Pezizomycotina</taxon>
        <taxon>Dothideomycetes</taxon>
        <taxon>Pleosporomycetidae</taxon>
        <taxon>Pleosporales</taxon>
        <taxon>Torulaceae</taxon>
        <taxon>Dendryphion</taxon>
    </lineage>
</organism>
<sequence length="76" mass="8391">MCYLSSVVSRQSVRVCLCVSVCMCLFLVLVFCSPCYRLKALLRALPCLVPGVERYQALIAQMTERGGGTAQVGKWD</sequence>
<proteinExistence type="predicted"/>
<keyword evidence="3" id="KW-1185">Reference proteome</keyword>
<evidence type="ECO:0000256" key="1">
    <source>
        <dbReference type="SAM" id="Phobius"/>
    </source>
</evidence>
<name>A0A9P9IPP3_9PLEO</name>
<keyword evidence="1" id="KW-0472">Membrane</keyword>
<reference evidence="2" key="1">
    <citation type="journal article" date="2021" name="Nat. Commun.">
        <title>Genetic determinants of endophytism in the Arabidopsis root mycobiome.</title>
        <authorList>
            <person name="Mesny F."/>
            <person name="Miyauchi S."/>
            <person name="Thiergart T."/>
            <person name="Pickel B."/>
            <person name="Atanasova L."/>
            <person name="Karlsson M."/>
            <person name="Huettel B."/>
            <person name="Barry K.W."/>
            <person name="Haridas S."/>
            <person name="Chen C."/>
            <person name="Bauer D."/>
            <person name="Andreopoulos W."/>
            <person name="Pangilinan J."/>
            <person name="LaButti K."/>
            <person name="Riley R."/>
            <person name="Lipzen A."/>
            <person name="Clum A."/>
            <person name="Drula E."/>
            <person name="Henrissat B."/>
            <person name="Kohler A."/>
            <person name="Grigoriev I.V."/>
            <person name="Martin F.M."/>
            <person name="Hacquard S."/>
        </authorList>
    </citation>
    <scope>NUCLEOTIDE SEQUENCE</scope>
    <source>
        <strain evidence="2">MPI-CAGE-CH-0243</strain>
    </source>
</reference>
<evidence type="ECO:0000313" key="2">
    <source>
        <dbReference type="EMBL" id="KAH7128432.1"/>
    </source>
</evidence>
<gene>
    <name evidence="2" type="ORF">B0J11DRAFT_524918</name>
</gene>
<dbReference type="AlphaFoldDB" id="A0A9P9IPP3"/>
<accession>A0A9P9IPP3</accession>
<keyword evidence="1" id="KW-0812">Transmembrane</keyword>
<evidence type="ECO:0000313" key="3">
    <source>
        <dbReference type="Proteomes" id="UP000700596"/>
    </source>
</evidence>
<protein>
    <submittedName>
        <fullName evidence="2">Uncharacterized protein</fullName>
    </submittedName>
</protein>
<dbReference type="EMBL" id="JAGMWT010000005">
    <property type="protein sequence ID" value="KAH7128432.1"/>
    <property type="molecule type" value="Genomic_DNA"/>
</dbReference>